<dbReference type="PANTHER" id="PTHR43032">
    <property type="entry name" value="PROTEIN-METHIONINE-SULFOXIDE REDUCTASE"/>
    <property type="match status" value="1"/>
</dbReference>
<organism evidence="3 4">
    <name type="scientific">Glaciihabitans tibetensis</name>
    <dbReference type="NCBI Taxonomy" id="1266600"/>
    <lineage>
        <taxon>Bacteria</taxon>
        <taxon>Bacillati</taxon>
        <taxon>Actinomycetota</taxon>
        <taxon>Actinomycetes</taxon>
        <taxon>Micrococcales</taxon>
        <taxon>Microbacteriaceae</taxon>
        <taxon>Glaciihabitans</taxon>
    </lineage>
</organism>
<feature type="transmembrane region" description="Helical" evidence="1">
    <location>
        <begin position="68"/>
        <end position="92"/>
    </location>
</feature>
<dbReference type="InterPro" id="IPR000572">
    <property type="entry name" value="OxRdtase_Mopterin-bd_dom"/>
</dbReference>
<dbReference type="EMBL" id="PVTL01000007">
    <property type="protein sequence ID" value="PRY67300.1"/>
    <property type="molecule type" value="Genomic_DNA"/>
</dbReference>
<protein>
    <submittedName>
        <fullName evidence="3">Cytochrome b561-like protein</fullName>
    </submittedName>
</protein>
<dbReference type="InterPro" id="IPR036374">
    <property type="entry name" value="OxRdtase_Mopterin-bd_sf"/>
</dbReference>
<evidence type="ECO:0000256" key="1">
    <source>
        <dbReference type="SAM" id="Phobius"/>
    </source>
</evidence>
<dbReference type="InterPro" id="IPR016174">
    <property type="entry name" value="Di-haem_cyt_TM"/>
</dbReference>
<evidence type="ECO:0000313" key="3">
    <source>
        <dbReference type="EMBL" id="PRY67300.1"/>
    </source>
</evidence>
<dbReference type="PANTHER" id="PTHR43032:SF2">
    <property type="entry name" value="BLL0505 PROTEIN"/>
    <property type="match status" value="1"/>
</dbReference>
<dbReference type="AlphaFoldDB" id="A0A2T0VAS4"/>
<dbReference type="GO" id="GO:0016020">
    <property type="term" value="C:membrane"/>
    <property type="evidence" value="ECO:0007669"/>
    <property type="project" value="InterPro"/>
</dbReference>
<proteinExistence type="predicted"/>
<accession>A0A2T0VAS4</accession>
<feature type="domain" description="Oxidoreductase molybdopterin-binding" evidence="2">
    <location>
        <begin position="282"/>
        <end position="413"/>
    </location>
</feature>
<dbReference type="SUPFAM" id="SSF56524">
    <property type="entry name" value="Oxidoreductase molybdopterin-binding domain"/>
    <property type="match status" value="1"/>
</dbReference>
<keyword evidence="1" id="KW-0812">Transmembrane</keyword>
<keyword evidence="4" id="KW-1185">Reference proteome</keyword>
<dbReference type="Gene3D" id="3.90.420.10">
    <property type="entry name" value="Oxidoreductase, molybdopterin-binding domain"/>
    <property type="match status" value="1"/>
</dbReference>
<feature type="transmembrane region" description="Helical" evidence="1">
    <location>
        <begin position="147"/>
        <end position="167"/>
    </location>
</feature>
<evidence type="ECO:0000313" key="4">
    <source>
        <dbReference type="Proteomes" id="UP000237983"/>
    </source>
</evidence>
<dbReference type="GO" id="GO:0022904">
    <property type="term" value="P:respiratory electron transport chain"/>
    <property type="evidence" value="ECO:0007669"/>
    <property type="project" value="InterPro"/>
</dbReference>
<evidence type="ECO:0000259" key="2">
    <source>
        <dbReference type="Pfam" id="PF00174"/>
    </source>
</evidence>
<dbReference type="SUPFAM" id="SSF81342">
    <property type="entry name" value="Transmembrane di-heme cytochromes"/>
    <property type="match status" value="1"/>
</dbReference>
<dbReference type="PRINTS" id="PR00407">
    <property type="entry name" value="EUMOPTERIN"/>
</dbReference>
<comment type="caution">
    <text evidence="3">The sequence shown here is derived from an EMBL/GenBank/DDBJ whole genome shotgun (WGS) entry which is preliminary data.</text>
</comment>
<name>A0A2T0VAS4_9MICO</name>
<dbReference type="GO" id="GO:0016491">
    <property type="term" value="F:oxidoreductase activity"/>
    <property type="evidence" value="ECO:0007669"/>
    <property type="project" value="InterPro"/>
</dbReference>
<dbReference type="Pfam" id="PF00174">
    <property type="entry name" value="Oxidored_molyb"/>
    <property type="match status" value="1"/>
</dbReference>
<dbReference type="CDD" id="cd00321">
    <property type="entry name" value="SO_family_Moco"/>
    <property type="match status" value="1"/>
</dbReference>
<keyword evidence="1" id="KW-1133">Transmembrane helix</keyword>
<dbReference type="InterPro" id="IPR008335">
    <property type="entry name" value="Mopterin_OxRdtase_euk"/>
</dbReference>
<dbReference type="RefSeq" id="WP_245884818.1">
    <property type="nucleotide sequence ID" value="NZ_PVTL01000007.1"/>
</dbReference>
<reference evidence="3 4" key="1">
    <citation type="submission" date="2018-03" db="EMBL/GenBank/DDBJ databases">
        <title>Genomic Encyclopedia of Type Strains, Phase III (KMG-III): the genomes of soil and plant-associated and newly described type strains.</title>
        <authorList>
            <person name="Whitman W."/>
        </authorList>
    </citation>
    <scope>NUCLEOTIDE SEQUENCE [LARGE SCALE GENOMIC DNA]</scope>
    <source>
        <strain evidence="3 4">CGMCC 1.12484</strain>
    </source>
</reference>
<feature type="transmembrane region" description="Helical" evidence="1">
    <location>
        <begin position="113"/>
        <end position="135"/>
    </location>
</feature>
<keyword evidence="1" id="KW-0472">Membrane</keyword>
<sequence>MPDVQQLMGEARRALAAPSRTPRTAVVVGRLLAIAFLLCFGTGLFSHYLQDPLPWMRFPTRPTFLYQWTQGIHITAGILCFPLLFAKLYAVFPELFQTPAIRSFPHFLERASIALFVAASLVQIVTGMLNTYQWYALFPFPFRQTHYALSFVIIGSLAIHIALKLPIISAHWTKRASATTVSAETGDAVSPAAASPAAAGVTGRIFAWIDRTPAAPPRASRRAFLTTVGVASAALVVTTAGQSFRVLDPTNIFAPRKAGIGPNGLPVNRTAAAAKVTETAVAPDWTLTVTNGETSRSFSRAALAALPQHQVDLPIACVEGWSQTASWRGPRLSDLLDTVGADTDARIRLTSLEQKSSYAVTEMGPEYARDALTLVALELAGQPLDIDHGYPARMIAPGRPGVMQTKWLSTLEVI</sequence>
<feature type="transmembrane region" description="Helical" evidence="1">
    <location>
        <begin position="27"/>
        <end position="48"/>
    </location>
</feature>
<dbReference type="Proteomes" id="UP000237983">
    <property type="component" value="Unassembled WGS sequence"/>
</dbReference>
<gene>
    <name evidence="3" type="ORF">B0I08_107196</name>
</gene>